<dbReference type="PANTHER" id="PTHR37984">
    <property type="entry name" value="PROTEIN CBG26694"/>
    <property type="match status" value="1"/>
</dbReference>
<dbReference type="InterPro" id="IPR012337">
    <property type="entry name" value="RNaseH-like_sf"/>
</dbReference>
<evidence type="ECO:0000256" key="3">
    <source>
        <dbReference type="ARBA" id="ARBA00023268"/>
    </source>
</evidence>
<dbReference type="GO" id="GO:0004523">
    <property type="term" value="F:RNA-DNA hybrid ribonuclease activity"/>
    <property type="evidence" value="ECO:0007669"/>
    <property type="project" value="UniProtKB-EC"/>
</dbReference>
<reference evidence="8" key="1">
    <citation type="submission" date="2020-07" db="EMBL/GenBank/DDBJ databases">
        <title>A long reads based de novo assembly of the rainbow trout Arlee double haploid line genome.</title>
        <authorList>
            <person name="Gao G."/>
            <person name="Palti Y."/>
        </authorList>
    </citation>
    <scope>NUCLEOTIDE SEQUENCE [LARGE SCALE GENOMIC DNA]</scope>
</reference>
<dbReference type="SUPFAM" id="SSF53098">
    <property type="entry name" value="Ribonuclease H-like"/>
    <property type="match status" value="2"/>
</dbReference>
<dbReference type="Ensembl" id="ENSOMYT00000146825.1">
    <property type="protein sequence ID" value="ENSOMYP00000127409.1"/>
    <property type="gene ID" value="ENSOMYG00000074434.1"/>
</dbReference>
<dbReference type="Pfam" id="PF00078">
    <property type="entry name" value="RVT_1"/>
    <property type="match status" value="1"/>
</dbReference>
<proteinExistence type="inferred from homology"/>
<dbReference type="Gene3D" id="3.10.20.370">
    <property type="match status" value="1"/>
</dbReference>
<dbReference type="EC" id="3.1.26.4" evidence="2"/>
<protein>
    <recommendedName>
        <fullName evidence="4">Gypsy retrotransposon integrase-like protein 1</fullName>
        <ecNumber evidence="2">3.1.26.4</ecNumber>
    </recommendedName>
</protein>
<keyword evidence="9" id="KW-1185">Reference proteome</keyword>
<dbReference type="Proteomes" id="UP000694395">
    <property type="component" value="Chromosome 18"/>
</dbReference>
<dbReference type="InterPro" id="IPR041577">
    <property type="entry name" value="RT_RNaseH_2"/>
</dbReference>
<feature type="domain" description="RNase H type-1" evidence="6">
    <location>
        <begin position="709"/>
        <end position="860"/>
    </location>
</feature>
<evidence type="ECO:0000256" key="1">
    <source>
        <dbReference type="ARBA" id="ARBA00010879"/>
    </source>
</evidence>
<evidence type="ECO:0000259" key="6">
    <source>
        <dbReference type="PROSITE" id="PS50879"/>
    </source>
</evidence>
<dbReference type="Gene3D" id="2.30.30.850">
    <property type="match status" value="1"/>
</dbReference>
<keyword evidence="3" id="KW-0511">Multifunctional enzyme</keyword>
<dbReference type="Gene3D" id="1.10.340.70">
    <property type="match status" value="1"/>
</dbReference>
<evidence type="ECO:0000256" key="4">
    <source>
        <dbReference type="ARBA" id="ARBA00039658"/>
    </source>
</evidence>
<reference evidence="8" key="3">
    <citation type="submission" date="2025-09" db="UniProtKB">
        <authorList>
            <consortium name="Ensembl"/>
        </authorList>
    </citation>
    <scope>IDENTIFICATION</scope>
</reference>
<evidence type="ECO:0000259" key="7">
    <source>
        <dbReference type="PROSITE" id="PS50994"/>
    </source>
</evidence>
<dbReference type="InterPro" id="IPR036397">
    <property type="entry name" value="RNaseH_sf"/>
</dbReference>
<evidence type="ECO:0000259" key="5">
    <source>
        <dbReference type="PROSITE" id="PS50878"/>
    </source>
</evidence>
<dbReference type="InterPro" id="IPR041588">
    <property type="entry name" value="Integrase_H2C2"/>
</dbReference>
<dbReference type="GO" id="GO:0003676">
    <property type="term" value="F:nucleic acid binding"/>
    <property type="evidence" value="ECO:0007669"/>
    <property type="project" value="InterPro"/>
</dbReference>
<dbReference type="PROSITE" id="PS50879">
    <property type="entry name" value="RNASE_H_1"/>
    <property type="match status" value="1"/>
</dbReference>
<dbReference type="InterPro" id="IPR043128">
    <property type="entry name" value="Rev_trsase/Diguanyl_cyclase"/>
</dbReference>
<sequence>MGCYICLTENGVEVSVRPTPTGRVLMLPILPTPPLSLTQEIYWLKCLENGPSTPEIQFQFNLWRKLIYTLHPYKTPQAELHCTLNVTEDENTPYTDDWDENMMHQTPTIRCVSIVCGPEGVAAPVILPSHLKPWYLLGPDSSPHVTLAVGNGHEARSLGPMIRRASKLQWVPTSTPGLMKATTEDMWRLTMVDTEETCKPERLALPRHHGKPYSDHPSSTALLDSIDKSIWSTSPFDVGKLQVTPVAITLLDPSQPPIYRPQYRLKPEQVEGIRPTIEGLLGANCIYRTQSPWNTPILPVLKADGETYRMVQDFRAINEATLGVDLPVPDPHITLSNLSPKHQYFTVVDLANAFFSVPLDEGSQPLFAFTYENQQYTYSVLPQGYRCSPGIFNYILKKHLGELTLPEGTVLIQYVDDLLLGAPTSDLCLEITKVLLDFLASKGYKVKKSKVQMCRRTVLFLGREISGDGAGLSTSHRSSILHHPRPTTVAGMLSFLGLTGYSRTHIPDYTARTEPLREIVRHAGSRNLHAPLIWSPEASAAFGQLKTDLAVAAALTAPDYGKTFHLDVSEKEGFTSSVLFQKHEGERRVLMYHSSKLDHIEMGQTTCSRYVAAVAKAIEKTAHLVMCHKMEIHTHHGVAAYLMAKEFTFSAERKNKIQNKCTQSHITFVNTDKNMADALNAEEGMTHVCAERAAQELKLRPDLENEPILTADLWLYTDGCCYRGEEGNIAAYAVVQQTVDGAHTTLESGIIPQPASAQLAEIIGLTQALTLAKGKKVNIYTDSAYAHGAVHIDGPQWVRRNFTTTGNLPIKHKTQMERLIAAVSLPEKVAIMKCKGHQILNSKISKGNDAADQAAKKAGGYTPRQMVLQISPPRTELTNQHIKELQQAAGPYEHSVWGQRGATKGPDELWRCHDGRLVAPANLCPELIREAHGPTHEGKLKTLQRVSYVWWHPYMKEMTDLFCDSCAICGSHNPKKPYQTPMGHYPVPNACFQDISIDFTDMGADQVKGGKRYLLVMVDRFSKWVEAIPTAKEDAKSVIKWLQTELIPRYGVPRQIRSDNGSHFSNQHLRQVEERFGITHKFGSVYKPQSQGLVERCNQNLKAKIAKVCAGTKLTWVEALPLALMAMRSSPGAGTHLSPHEIMTGRVMPGPPREGGHMPPLDVHQIGMSDYVKKLTELSAALSKKIHRVAERELTDVPEQPRVKVGDWVRIKVHKRKWADPRWTGPYEVKEVTSHSVQVKGKSGVPWHHLTHCTPAPTPARTLAEVRSDLLTSNSNSNSDIPPV</sequence>
<accession>A0A8L0DNI5</accession>
<dbReference type="PROSITE" id="PS50994">
    <property type="entry name" value="INTEGRASE"/>
    <property type="match status" value="1"/>
</dbReference>
<evidence type="ECO:0000313" key="9">
    <source>
        <dbReference type="Proteomes" id="UP000694395"/>
    </source>
</evidence>
<dbReference type="SUPFAM" id="SSF56672">
    <property type="entry name" value="DNA/RNA polymerases"/>
    <property type="match status" value="1"/>
</dbReference>
<dbReference type="PANTHER" id="PTHR37984:SF5">
    <property type="entry name" value="PROTEIN NYNRIN-LIKE"/>
    <property type="match status" value="1"/>
</dbReference>
<feature type="domain" description="Integrase catalytic" evidence="7">
    <location>
        <begin position="982"/>
        <end position="1147"/>
    </location>
</feature>
<dbReference type="InterPro" id="IPR043502">
    <property type="entry name" value="DNA/RNA_pol_sf"/>
</dbReference>
<evidence type="ECO:0000313" key="8">
    <source>
        <dbReference type="Ensembl" id="ENSOMYP00000127409.1"/>
    </source>
</evidence>
<dbReference type="Pfam" id="PF00075">
    <property type="entry name" value="RNase_H"/>
    <property type="match status" value="1"/>
</dbReference>
<organism evidence="8 9">
    <name type="scientific">Oncorhynchus mykiss</name>
    <name type="common">Rainbow trout</name>
    <name type="synonym">Salmo gairdneri</name>
    <dbReference type="NCBI Taxonomy" id="8022"/>
    <lineage>
        <taxon>Eukaryota</taxon>
        <taxon>Metazoa</taxon>
        <taxon>Chordata</taxon>
        <taxon>Craniata</taxon>
        <taxon>Vertebrata</taxon>
        <taxon>Euteleostomi</taxon>
        <taxon>Actinopterygii</taxon>
        <taxon>Neopterygii</taxon>
        <taxon>Teleostei</taxon>
        <taxon>Protacanthopterygii</taxon>
        <taxon>Salmoniformes</taxon>
        <taxon>Salmonidae</taxon>
        <taxon>Salmoninae</taxon>
        <taxon>Oncorhynchus</taxon>
    </lineage>
</organism>
<evidence type="ECO:0000256" key="2">
    <source>
        <dbReference type="ARBA" id="ARBA00012180"/>
    </source>
</evidence>
<dbReference type="GO" id="GO:0015074">
    <property type="term" value="P:DNA integration"/>
    <property type="evidence" value="ECO:0007669"/>
    <property type="project" value="InterPro"/>
</dbReference>
<dbReference type="PROSITE" id="PS50878">
    <property type="entry name" value="RT_POL"/>
    <property type="match status" value="1"/>
</dbReference>
<dbReference type="InterPro" id="IPR002156">
    <property type="entry name" value="RNaseH_domain"/>
</dbReference>
<dbReference type="Gene3D" id="3.30.70.270">
    <property type="match status" value="2"/>
</dbReference>
<comment type="similarity">
    <text evidence="1">Belongs to the beta type-B retroviral polymerase family. HERV class-II K(HML-2) pol subfamily.</text>
</comment>
<dbReference type="InterPro" id="IPR000477">
    <property type="entry name" value="RT_dom"/>
</dbReference>
<reference evidence="8" key="2">
    <citation type="submission" date="2025-08" db="UniProtKB">
        <authorList>
            <consortium name="Ensembl"/>
        </authorList>
    </citation>
    <scope>IDENTIFICATION</scope>
</reference>
<dbReference type="InterPro" id="IPR001584">
    <property type="entry name" value="Integrase_cat-core"/>
</dbReference>
<dbReference type="Pfam" id="PF17921">
    <property type="entry name" value="Integrase_H2C2"/>
    <property type="match status" value="1"/>
</dbReference>
<name>A0A8L0DNI5_ONCMY</name>
<feature type="domain" description="Reverse transcriptase" evidence="5">
    <location>
        <begin position="281"/>
        <end position="465"/>
    </location>
</feature>
<dbReference type="InterPro" id="IPR050951">
    <property type="entry name" value="Retrovirus_Pol_polyprotein"/>
</dbReference>
<dbReference type="Pfam" id="PF00665">
    <property type="entry name" value="rve"/>
    <property type="match status" value="1"/>
</dbReference>
<dbReference type="Pfam" id="PF17919">
    <property type="entry name" value="RT_RNaseH_2"/>
    <property type="match status" value="1"/>
</dbReference>
<dbReference type="GeneTree" id="ENSGT00940000160750"/>
<dbReference type="Gene3D" id="3.10.10.10">
    <property type="entry name" value="HIV Type 1 Reverse Transcriptase, subunit A, domain 1"/>
    <property type="match status" value="1"/>
</dbReference>
<dbReference type="Gene3D" id="3.30.420.10">
    <property type="entry name" value="Ribonuclease H-like superfamily/Ribonuclease H"/>
    <property type="match status" value="2"/>
</dbReference>